<name>A0ABY4ZSY7_9CAUL</name>
<dbReference type="CDD" id="cd02440">
    <property type="entry name" value="AdoMet_MTases"/>
    <property type="match status" value="1"/>
</dbReference>
<gene>
    <name evidence="3" type="ORF">MZV50_23620</name>
</gene>
<reference evidence="3 4" key="1">
    <citation type="submission" date="2022-04" db="EMBL/GenBank/DDBJ databases">
        <title>Genome sequence of soybean root-associated Caulobacter segnis RL271.</title>
        <authorList>
            <person name="Longley R."/>
            <person name="Bonito G."/>
            <person name="Trigodet F."/>
            <person name="Crosson S."/>
            <person name="Fiebig A."/>
        </authorList>
    </citation>
    <scope>NUCLEOTIDE SEQUENCE [LARGE SCALE GENOMIC DNA]</scope>
    <source>
        <strain evidence="3 4">RL271</strain>
    </source>
</reference>
<sequence length="191" mass="20513">MSIDLSHGWNDVAQKFLQVRSPIGATTARRWARQLPPGGDVVDVGCGSGAPISAALMEDGFQVFGVDASPVLVAEFRRRFPGAEVACEAAETSGLFQRNFDGAVAIGLLFLLPAKDQRQVIERVARALKPGGRFLFSAPRQACEWTDTLTGRPSLSFGEAEYRRLLDEAGLGLSGHFVDEGGNDYFDAVAP</sequence>
<dbReference type="GO" id="GO:0032259">
    <property type="term" value="P:methylation"/>
    <property type="evidence" value="ECO:0007669"/>
    <property type="project" value="UniProtKB-KW"/>
</dbReference>
<dbReference type="InterPro" id="IPR029063">
    <property type="entry name" value="SAM-dependent_MTases_sf"/>
</dbReference>
<dbReference type="InterPro" id="IPR041698">
    <property type="entry name" value="Methyltransf_25"/>
</dbReference>
<keyword evidence="3" id="KW-0489">Methyltransferase</keyword>
<dbReference type="Pfam" id="PF13649">
    <property type="entry name" value="Methyltransf_25"/>
    <property type="match status" value="1"/>
</dbReference>
<dbReference type="EMBL" id="CP096040">
    <property type="protein sequence ID" value="USQ95499.1"/>
    <property type="molecule type" value="Genomic_DNA"/>
</dbReference>
<dbReference type="SUPFAM" id="SSF53335">
    <property type="entry name" value="S-adenosyl-L-methionine-dependent methyltransferases"/>
    <property type="match status" value="1"/>
</dbReference>
<keyword evidence="1" id="KW-0808">Transferase</keyword>
<evidence type="ECO:0000313" key="3">
    <source>
        <dbReference type="EMBL" id="USQ95499.1"/>
    </source>
</evidence>
<accession>A0ABY4ZSY7</accession>
<evidence type="ECO:0000259" key="2">
    <source>
        <dbReference type="Pfam" id="PF13649"/>
    </source>
</evidence>
<keyword evidence="4" id="KW-1185">Reference proteome</keyword>
<dbReference type="GO" id="GO:0008168">
    <property type="term" value="F:methyltransferase activity"/>
    <property type="evidence" value="ECO:0007669"/>
    <property type="project" value="UniProtKB-KW"/>
</dbReference>
<feature type="domain" description="Methyltransferase" evidence="2">
    <location>
        <begin position="41"/>
        <end position="132"/>
    </location>
</feature>
<protein>
    <submittedName>
        <fullName evidence="3">Class I SAM-dependent methyltransferase</fullName>
    </submittedName>
</protein>
<evidence type="ECO:0000313" key="4">
    <source>
        <dbReference type="Proteomes" id="UP001057520"/>
    </source>
</evidence>
<dbReference type="Gene3D" id="3.40.50.150">
    <property type="entry name" value="Vaccinia Virus protein VP39"/>
    <property type="match status" value="1"/>
</dbReference>
<organism evidence="3 4">
    <name type="scientific">Caulobacter segnis</name>
    <dbReference type="NCBI Taxonomy" id="88688"/>
    <lineage>
        <taxon>Bacteria</taxon>
        <taxon>Pseudomonadati</taxon>
        <taxon>Pseudomonadota</taxon>
        <taxon>Alphaproteobacteria</taxon>
        <taxon>Caulobacterales</taxon>
        <taxon>Caulobacteraceae</taxon>
        <taxon>Caulobacter</taxon>
    </lineage>
</organism>
<proteinExistence type="predicted"/>
<evidence type="ECO:0000256" key="1">
    <source>
        <dbReference type="ARBA" id="ARBA00022679"/>
    </source>
</evidence>
<dbReference type="PANTHER" id="PTHR43861">
    <property type="entry name" value="TRANS-ACONITATE 2-METHYLTRANSFERASE-RELATED"/>
    <property type="match status" value="1"/>
</dbReference>
<dbReference type="Proteomes" id="UP001057520">
    <property type="component" value="Chromosome"/>
</dbReference>